<sequence>MSTSALMAKVDMPTPPPGGTAVPACFNSLITDVASASAEPPRTELEQRILSMARAVQHKPFRRWPAWSTGERLMVALVLDDTAALSNFGFRVLEAVDRVELTPNQLMRIAREVC</sequence>
<keyword evidence="2" id="KW-1185">Reference proteome</keyword>
<dbReference type="Proteomes" id="UP000663903">
    <property type="component" value="Chromosome"/>
</dbReference>
<dbReference type="EMBL" id="CP071796">
    <property type="protein sequence ID" value="QTD44576.1"/>
    <property type="molecule type" value="Genomic_DNA"/>
</dbReference>
<accession>A0A975CGB7</accession>
<dbReference type="RefSeq" id="WP_208008140.1">
    <property type="nucleotide sequence ID" value="NZ_CP071796.1"/>
</dbReference>
<reference evidence="1" key="1">
    <citation type="submission" date="2021-03" db="EMBL/GenBank/DDBJ databases">
        <title>Ottowia sp. 27C isolated from the cloaca of a Giant Asian pond turtle (Heosemys grandis).</title>
        <authorList>
            <person name="Spergser J."/>
            <person name="Busse H.-J."/>
        </authorList>
    </citation>
    <scope>NUCLEOTIDE SEQUENCE</scope>
    <source>
        <strain evidence="1">27C</strain>
    </source>
</reference>
<protein>
    <submittedName>
        <fullName evidence="1">Uncharacterized protein</fullName>
    </submittedName>
</protein>
<organism evidence="1 2">
    <name type="scientific">Ottowia testudinis</name>
    <dbReference type="NCBI Taxonomy" id="2816950"/>
    <lineage>
        <taxon>Bacteria</taxon>
        <taxon>Pseudomonadati</taxon>
        <taxon>Pseudomonadota</taxon>
        <taxon>Betaproteobacteria</taxon>
        <taxon>Burkholderiales</taxon>
        <taxon>Comamonadaceae</taxon>
        <taxon>Ottowia</taxon>
    </lineage>
</organism>
<evidence type="ECO:0000313" key="1">
    <source>
        <dbReference type="EMBL" id="QTD44576.1"/>
    </source>
</evidence>
<dbReference type="AlphaFoldDB" id="A0A975CGB7"/>
<evidence type="ECO:0000313" key="2">
    <source>
        <dbReference type="Proteomes" id="UP000663903"/>
    </source>
</evidence>
<name>A0A975CGB7_9BURK</name>
<proteinExistence type="predicted"/>
<dbReference type="KEGG" id="otd:J1M35_15970"/>
<gene>
    <name evidence="1" type="ORF">J1M35_15970</name>
</gene>